<comment type="subunit">
    <text evidence="8">Part of the 30S ribosomal subunit. Forms a tight complex with proteins S10 and S14.</text>
</comment>
<dbReference type="PROSITE" id="PS00548">
    <property type="entry name" value="RIBOSOMAL_S3"/>
    <property type="match status" value="1"/>
</dbReference>
<dbReference type="Gene3D" id="3.30.300.20">
    <property type="match status" value="1"/>
</dbReference>
<evidence type="ECO:0000256" key="8">
    <source>
        <dbReference type="HAMAP-Rule" id="MF_01309"/>
    </source>
</evidence>
<keyword evidence="4 8" id="KW-0689">Ribosomal protein</keyword>
<organism evidence="11 12">
    <name type="scientific">Candidatus Buchananbacteria bacterium CG10_big_fil_rev_8_21_14_0_10_42_9</name>
    <dbReference type="NCBI Taxonomy" id="1974526"/>
    <lineage>
        <taxon>Bacteria</taxon>
        <taxon>Candidatus Buchananiibacteriota</taxon>
    </lineage>
</organism>
<accession>A0A2H0W228</accession>
<dbReference type="InterPro" id="IPR018280">
    <property type="entry name" value="Ribosomal_uS3_CS"/>
</dbReference>
<name>A0A2H0W228_9BACT</name>
<dbReference type="Gene3D" id="3.30.1140.32">
    <property type="entry name" value="Ribosomal protein S3, C-terminal domain"/>
    <property type="match status" value="1"/>
</dbReference>
<dbReference type="Pfam" id="PF07650">
    <property type="entry name" value="KH_2"/>
    <property type="match status" value="1"/>
</dbReference>
<reference evidence="12" key="1">
    <citation type="submission" date="2017-09" db="EMBL/GenBank/DDBJ databases">
        <title>Depth-based differentiation of microbial function through sediment-hosted aquifers and enrichment of novel symbionts in the deep terrestrial subsurface.</title>
        <authorList>
            <person name="Probst A.J."/>
            <person name="Ladd B."/>
            <person name="Jarett J.K."/>
            <person name="Geller-Mcgrath D.E."/>
            <person name="Sieber C.M.K."/>
            <person name="Emerson J.B."/>
            <person name="Anantharaman K."/>
            <person name="Thomas B.C."/>
            <person name="Malmstrom R."/>
            <person name="Stieglmeier M."/>
            <person name="Klingl A."/>
            <person name="Woyke T."/>
            <person name="Ryan C.M."/>
            <person name="Banfield J.F."/>
        </authorList>
    </citation>
    <scope>NUCLEOTIDE SEQUENCE [LARGE SCALE GENOMIC DNA]</scope>
</reference>
<dbReference type="GO" id="GO:0003735">
    <property type="term" value="F:structural constituent of ribosome"/>
    <property type="evidence" value="ECO:0007669"/>
    <property type="project" value="InterPro"/>
</dbReference>
<gene>
    <name evidence="8" type="primary">rpsC</name>
    <name evidence="11" type="ORF">COT81_01355</name>
</gene>
<comment type="caution">
    <text evidence="11">The sequence shown here is derived from an EMBL/GenBank/DDBJ whole genome shotgun (WGS) entry which is preliminary data.</text>
</comment>
<dbReference type="GO" id="GO:0019843">
    <property type="term" value="F:rRNA binding"/>
    <property type="evidence" value="ECO:0007669"/>
    <property type="project" value="UniProtKB-UniRule"/>
</dbReference>
<dbReference type="NCBIfam" id="TIGR01009">
    <property type="entry name" value="rpsC_bact"/>
    <property type="match status" value="1"/>
</dbReference>
<dbReference type="PANTHER" id="PTHR11760:SF19">
    <property type="entry name" value="SMALL RIBOSOMAL SUBUNIT PROTEIN US3C"/>
    <property type="match status" value="1"/>
</dbReference>
<protein>
    <recommendedName>
        <fullName evidence="7 8">Small ribosomal subunit protein uS3</fullName>
    </recommendedName>
</protein>
<keyword evidence="2 8" id="KW-0699">rRNA-binding</keyword>
<evidence type="ECO:0000256" key="3">
    <source>
        <dbReference type="ARBA" id="ARBA00022884"/>
    </source>
</evidence>
<dbReference type="InterPro" id="IPR057258">
    <property type="entry name" value="Ribosomal_uS3"/>
</dbReference>
<dbReference type="AlphaFoldDB" id="A0A2H0W228"/>
<dbReference type="PANTHER" id="PTHR11760">
    <property type="entry name" value="30S/40S RIBOSOMAL PROTEIN S3"/>
    <property type="match status" value="1"/>
</dbReference>
<dbReference type="SUPFAM" id="SSF54814">
    <property type="entry name" value="Prokaryotic type KH domain (KH-domain type II)"/>
    <property type="match status" value="1"/>
</dbReference>
<evidence type="ECO:0000313" key="12">
    <source>
        <dbReference type="Proteomes" id="UP000230935"/>
    </source>
</evidence>
<evidence type="ECO:0000256" key="2">
    <source>
        <dbReference type="ARBA" id="ARBA00022730"/>
    </source>
</evidence>
<evidence type="ECO:0000256" key="4">
    <source>
        <dbReference type="ARBA" id="ARBA00022980"/>
    </source>
</evidence>
<evidence type="ECO:0000313" key="11">
    <source>
        <dbReference type="EMBL" id="PIS05408.1"/>
    </source>
</evidence>
<dbReference type="GO" id="GO:0022627">
    <property type="term" value="C:cytosolic small ribosomal subunit"/>
    <property type="evidence" value="ECO:0007669"/>
    <property type="project" value="TreeGrafter"/>
</dbReference>
<feature type="domain" description="KH type-2" evidence="10">
    <location>
        <begin position="38"/>
        <end position="108"/>
    </location>
</feature>
<evidence type="ECO:0000256" key="9">
    <source>
        <dbReference type="RuleBase" id="RU003624"/>
    </source>
</evidence>
<dbReference type="FunFam" id="3.30.300.20:FF:000001">
    <property type="entry name" value="30S ribosomal protein S3"/>
    <property type="match status" value="1"/>
</dbReference>
<comment type="similarity">
    <text evidence="1 8 9">Belongs to the universal ribosomal protein uS3 family.</text>
</comment>
<comment type="function">
    <text evidence="6 8">Binds the lower part of the 30S subunit head. Binds mRNA in the 70S ribosome, positioning it for translation.</text>
</comment>
<dbReference type="GO" id="GO:0006412">
    <property type="term" value="P:translation"/>
    <property type="evidence" value="ECO:0007669"/>
    <property type="project" value="UniProtKB-UniRule"/>
</dbReference>
<dbReference type="Proteomes" id="UP000230935">
    <property type="component" value="Unassembled WGS sequence"/>
</dbReference>
<dbReference type="SUPFAM" id="SSF54821">
    <property type="entry name" value="Ribosomal protein S3 C-terminal domain"/>
    <property type="match status" value="1"/>
</dbReference>
<keyword evidence="5 8" id="KW-0687">Ribonucleoprotein</keyword>
<dbReference type="CDD" id="cd02412">
    <property type="entry name" value="KH-II_30S_S3"/>
    <property type="match status" value="1"/>
</dbReference>
<dbReference type="InterPro" id="IPR001351">
    <property type="entry name" value="Ribosomal_uS3_C"/>
</dbReference>
<dbReference type="InterPro" id="IPR015946">
    <property type="entry name" value="KH_dom-like_a/b"/>
</dbReference>
<evidence type="ECO:0000256" key="6">
    <source>
        <dbReference type="ARBA" id="ARBA00024998"/>
    </source>
</evidence>
<evidence type="ECO:0000256" key="1">
    <source>
        <dbReference type="ARBA" id="ARBA00010761"/>
    </source>
</evidence>
<dbReference type="InterPro" id="IPR009019">
    <property type="entry name" value="KH_sf_prok-type"/>
</dbReference>
<proteinExistence type="inferred from homology"/>
<keyword evidence="3 8" id="KW-0694">RNA-binding</keyword>
<sequence length="233" mass="25847">MGQKVHPRSYRLSTIYHWSSKWFSRDQYANFLQQDLKIKKFLRNELKAAAIANIEIDRSGNDITVIIHSAKPGVIIGRGGKGVDEVKTKLQKFLPPKTSLNLSIKEVNNPNLNAELVCQAMIADLEKRVPFRRVLKQTIARVEKAGAKGVKVMAAGRLNGVEIARTEKLVSGNLPLSTLRADIDFARGAAKTTYGAIGVKVWIYKGEVFGDQKVETDSKSDTKGGKRKPFKAK</sequence>
<dbReference type="HAMAP" id="MF_01309_B">
    <property type="entry name" value="Ribosomal_uS3_B"/>
    <property type="match status" value="1"/>
</dbReference>
<evidence type="ECO:0000256" key="7">
    <source>
        <dbReference type="ARBA" id="ARBA00035257"/>
    </source>
</evidence>
<dbReference type="EMBL" id="PEZZ01000007">
    <property type="protein sequence ID" value="PIS05408.1"/>
    <property type="molecule type" value="Genomic_DNA"/>
</dbReference>
<dbReference type="Pfam" id="PF00189">
    <property type="entry name" value="Ribosomal_S3_C"/>
    <property type="match status" value="1"/>
</dbReference>
<dbReference type="InterPro" id="IPR005704">
    <property type="entry name" value="Ribosomal_uS3_bac-typ"/>
</dbReference>
<dbReference type="PROSITE" id="PS50823">
    <property type="entry name" value="KH_TYPE_2"/>
    <property type="match status" value="1"/>
</dbReference>
<evidence type="ECO:0000259" key="10">
    <source>
        <dbReference type="PROSITE" id="PS50823"/>
    </source>
</evidence>
<dbReference type="InterPro" id="IPR004044">
    <property type="entry name" value="KH_dom_type_2"/>
</dbReference>
<dbReference type="GO" id="GO:0003729">
    <property type="term" value="F:mRNA binding"/>
    <property type="evidence" value="ECO:0007669"/>
    <property type="project" value="UniProtKB-UniRule"/>
</dbReference>
<dbReference type="InterPro" id="IPR036419">
    <property type="entry name" value="Ribosomal_S3_C_sf"/>
</dbReference>
<evidence type="ECO:0000256" key="5">
    <source>
        <dbReference type="ARBA" id="ARBA00023274"/>
    </source>
</evidence>